<dbReference type="Proteomes" id="UP001201273">
    <property type="component" value="Unassembled WGS sequence"/>
</dbReference>
<dbReference type="InterPro" id="IPR053152">
    <property type="entry name" value="Hydrolase_YcaC-like"/>
</dbReference>
<dbReference type="Gene3D" id="3.40.50.850">
    <property type="entry name" value="Isochorismatase-like"/>
    <property type="match status" value="1"/>
</dbReference>
<feature type="chain" id="PRO_5045797671" evidence="1">
    <location>
        <begin position="28"/>
        <end position="457"/>
    </location>
</feature>
<protein>
    <submittedName>
        <fullName evidence="3">Isochorismatase family protein</fullName>
    </submittedName>
</protein>
<organism evidence="3 4">
    <name type="scientific">Motilimonas cestriensis</name>
    <dbReference type="NCBI Taxonomy" id="2742685"/>
    <lineage>
        <taxon>Bacteria</taxon>
        <taxon>Pseudomonadati</taxon>
        <taxon>Pseudomonadota</taxon>
        <taxon>Gammaproteobacteria</taxon>
        <taxon>Alteromonadales</taxon>
        <taxon>Alteromonadales genera incertae sedis</taxon>
        <taxon>Motilimonas</taxon>
    </lineage>
</organism>
<keyword evidence="4" id="KW-1185">Reference proteome</keyword>
<comment type="caution">
    <text evidence="3">The sequence shown here is derived from an EMBL/GenBank/DDBJ whole genome shotgun (WGS) entry which is preliminary data.</text>
</comment>
<dbReference type="InterPro" id="IPR036380">
    <property type="entry name" value="Isochorismatase-like_sf"/>
</dbReference>
<reference evidence="3 4" key="1">
    <citation type="journal article" date="2022" name="Environ. Microbiol. Rep.">
        <title>Eco-phylogenetic analyses reveal divergent evolution of vitamin B12 metabolism in the marine bacterial family 'Psychromonadaceae'.</title>
        <authorList>
            <person name="Jin X."/>
            <person name="Yang Y."/>
            <person name="Cao H."/>
            <person name="Gao B."/>
            <person name="Zhao Z."/>
        </authorList>
    </citation>
    <scope>NUCLEOTIDE SEQUENCE [LARGE SCALE GENOMIC DNA]</scope>
    <source>
        <strain evidence="3 4">MKS20</strain>
    </source>
</reference>
<dbReference type="EMBL" id="JAIMJA010000007">
    <property type="protein sequence ID" value="MCE2594911.1"/>
    <property type="molecule type" value="Genomic_DNA"/>
</dbReference>
<keyword evidence="1" id="KW-0732">Signal</keyword>
<evidence type="ECO:0000256" key="1">
    <source>
        <dbReference type="SAM" id="SignalP"/>
    </source>
</evidence>
<feature type="signal peptide" evidence="1">
    <location>
        <begin position="1"/>
        <end position="27"/>
    </location>
</feature>
<dbReference type="PANTHER" id="PTHR43559:SF3">
    <property type="entry name" value="HYDROLASE YCAC-RELATED"/>
    <property type="match status" value="1"/>
</dbReference>
<sequence length="457" mass="51473">MKNQTYTLICSALLSGSVITSAHSASADQVTNAQKITDKHSYNQQLHYVKTDVFADFKRHNTALLVIDAQQGYIPNSPDYWANIYYPDMPRPPENNYYQTDQQIDNIVALTKAAANKNLSTHITYEGYPEDHSPYIEKVAQELPANTKRYFKSYFNSTTEQDVKAGMQKLREQGIHQIIVAGAETDVCVMQTVLGLRKMGFDVYLASDAVFSSELYTRPTFKRLQQAGVKLAKTDQLIAAINGDDKLTLSPRYNIKPRYNLFQPDRQQMATLHFNQDEVSISKAEHDNKSAVDYRMRQSSEYTSYVMAPAMGVATFHISGNNKPYSVNLVQPDNLQNVRNIKQAITGMQAEGKTQAIISGVVSKSELIGATIKLIESGIVPVIMEDNLMGKQIDPINYLDTVYSLGAIPATYKSLGYEITKAIYYLDLSQAEIDAHYDMYNNTNQIIMELLPRVRQF</sequence>
<accession>A0ABS8WBE4</accession>
<proteinExistence type="predicted"/>
<evidence type="ECO:0000313" key="3">
    <source>
        <dbReference type="EMBL" id="MCE2594911.1"/>
    </source>
</evidence>
<evidence type="ECO:0000313" key="4">
    <source>
        <dbReference type="Proteomes" id="UP001201273"/>
    </source>
</evidence>
<dbReference type="Pfam" id="PF00857">
    <property type="entry name" value="Isochorismatase"/>
    <property type="match status" value="1"/>
</dbReference>
<dbReference type="RefSeq" id="WP_233052421.1">
    <property type="nucleotide sequence ID" value="NZ_JAIMJA010000007.1"/>
</dbReference>
<evidence type="ECO:0000259" key="2">
    <source>
        <dbReference type="Pfam" id="PF00857"/>
    </source>
</evidence>
<name>A0ABS8WBE4_9GAMM</name>
<dbReference type="SUPFAM" id="SSF52499">
    <property type="entry name" value="Isochorismatase-like hydrolases"/>
    <property type="match status" value="1"/>
</dbReference>
<feature type="domain" description="Isochorismatase-like" evidence="2">
    <location>
        <begin position="62"/>
        <end position="235"/>
    </location>
</feature>
<dbReference type="PANTHER" id="PTHR43559">
    <property type="entry name" value="HYDROLASE YCAC-RELATED"/>
    <property type="match status" value="1"/>
</dbReference>
<gene>
    <name evidence="3" type="ORF">K6Y31_08795</name>
</gene>
<dbReference type="InterPro" id="IPR000868">
    <property type="entry name" value="Isochorismatase-like_dom"/>
</dbReference>